<dbReference type="InterPro" id="IPR052558">
    <property type="entry name" value="Siderophore_Hydrolase_D"/>
</dbReference>
<organism evidence="3">
    <name type="scientific">Petromyces alliaceus</name>
    <name type="common">Aspergillus alliaceus</name>
    <dbReference type="NCBI Taxonomy" id="209559"/>
    <lineage>
        <taxon>Eukaryota</taxon>
        <taxon>Fungi</taxon>
        <taxon>Dikarya</taxon>
        <taxon>Ascomycota</taxon>
        <taxon>Pezizomycotina</taxon>
        <taxon>Eurotiomycetes</taxon>
        <taxon>Eurotiomycetidae</taxon>
        <taxon>Eurotiales</taxon>
        <taxon>Aspergillaceae</taxon>
        <taxon>Aspergillus</taxon>
        <taxon>Aspergillus subgen. Circumdati</taxon>
    </lineage>
</organism>
<dbReference type="Gene3D" id="3.40.50.1820">
    <property type="entry name" value="alpha/beta hydrolase"/>
    <property type="match status" value="1"/>
</dbReference>
<comment type="similarity">
    <text evidence="1">Belongs to the esterase D family.</text>
</comment>
<dbReference type="GO" id="GO:0016788">
    <property type="term" value="F:hydrolase activity, acting on ester bonds"/>
    <property type="evidence" value="ECO:0007669"/>
    <property type="project" value="TreeGrafter"/>
</dbReference>
<dbReference type="Pfam" id="PF00756">
    <property type="entry name" value="Esterase"/>
    <property type="match status" value="1"/>
</dbReference>
<accession>A0A5N7CHV0</accession>
<evidence type="ECO:0000256" key="2">
    <source>
        <dbReference type="ARBA" id="ARBA00022801"/>
    </source>
</evidence>
<dbReference type="InterPro" id="IPR029058">
    <property type="entry name" value="AB_hydrolase_fold"/>
</dbReference>
<dbReference type="PANTHER" id="PTHR40841">
    <property type="entry name" value="SIDEROPHORE TRIACETYLFUSARININE C ESTERASE"/>
    <property type="match status" value="1"/>
</dbReference>
<dbReference type="AlphaFoldDB" id="A0A5N7CHV0"/>
<evidence type="ECO:0000256" key="1">
    <source>
        <dbReference type="ARBA" id="ARBA00005622"/>
    </source>
</evidence>
<dbReference type="EMBL" id="ML735232">
    <property type="protein sequence ID" value="KAE8393103.1"/>
    <property type="molecule type" value="Genomic_DNA"/>
</dbReference>
<dbReference type="InterPro" id="IPR000801">
    <property type="entry name" value="Esterase-like"/>
</dbReference>
<name>A0A5N7CHV0_PETAA</name>
<evidence type="ECO:0000313" key="3">
    <source>
        <dbReference type="EMBL" id="KAE8393103.1"/>
    </source>
</evidence>
<dbReference type="OrthoDB" id="446683at2759"/>
<keyword evidence="2" id="KW-0378">Hydrolase</keyword>
<dbReference type="Proteomes" id="UP000326877">
    <property type="component" value="Unassembled WGS sequence"/>
</dbReference>
<dbReference type="SUPFAM" id="SSF53474">
    <property type="entry name" value="alpha/beta-Hydrolases"/>
    <property type="match status" value="1"/>
</dbReference>
<sequence length="293" mass="33047">MTTNPGPAPITLPNSEQFYLSNEQGESYLIQISWPLHWQDHNPPSGHDQLPIIYIVDGNALFLTATEAAWRRAVWPNFAGGGIVVAIGYPLSGKVYDIPRRCLDLTPPTATRVDGHGGADSFLDFIDKTVKPAVRARFPRLEVSREALYGHSFGGLFALHALFTSPQMFDCYVASSPSIWWNGRCILAQARAFLDGEEVGGRVPALLMYFGSHEVSPLRWNDEELDHYERRKMDALEWRMGRNALELGELLRDCRRLDTVSVSEYRGEDHGSIMACSMSRALTTFFEEWPLRK</sequence>
<dbReference type="PANTHER" id="PTHR40841:SF2">
    <property type="entry name" value="SIDEROPHORE-DEGRADING ESTERASE (EUROFUNG)"/>
    <property type="match status" value="1"/>
</dbReference>
<protein>
    <submittedName>
        <fullName evidence="3">Putative siderophore esterase</fullName>
    </submittedName>
</protein>
<gene>
    <name evidence="3" type="ORF">BDV23DRAFT_180983</name>
</gene>
<proteinExistence type="inferred from homology"/>
<reference evidence="3" key="1">
    <citation type="submission" date="2019-04" db="EMBL/GenBank/DDBJ databases">
        <title>Friends and foes A comparative genomics studyof 23 Aspergillus species from section Flavi.</title>
        <authorList>
            <consortium name="DOE Joint Genome Institute"/>
            <person name="Kjaerbolling I."/>
            <person name="Vesth T."/>
            <person name="Frisvad J.C."/>
            <person name="Nybo J.L."/>
            <person name="Theobald S."/>
            <person name="Kildgaard S."/>
            <person name="Isbrandt T."/>
            <person name="Kuo A."/>
            <person name="Sato A."/>
            <person name="Lyhne E.K."/>
            <person name="Kogle M.E."/>
            <person name="Wiebenga A."/>
            <person name="Kun R.S."/>
            <person name="Lubbers R.J."/>
            <person name="Makela M.R."/>
            <person name="Barry K."/>
            <person name="Chovatia M."/>
            <person name="Clum A."/>
            <person name="Daum C."/>
            <person name="Haridas S."/>
            <person name="He G."/>
            <person name="LaButti K."/>
            <person name="Lipzen A."/>
            <person name="Mondo S."/>
            <person name="Riley R."/>
            <person name="Salamov A."/>
            <person name="Simmons B.A."/>
            <person name="Magnuson J.K."/>
            <person name="Henrissat B."/>
            <person name="Mortensen U.H."/>
            <person name="Larsen T.O."/>
            <person name="Devries R.P."/>
            <person name="Grigoriev I.V."/>
            <person name="Machida M."/>
            <person name="Baker S.E."/>
            <person name="Andersen M.R."/>
        </authorList>
    </citation>
    <scope>NUCLEOTIDE SEQUENCE [LARGE SCALE GENOMIC DNA]</scope>
    <source>
        <strain evidence="3">IBT 14317</strain>
    </source>
</reference>